<dbReference type="InterPro" id="IPR036220">
    <property type="entry name" value="UDP-Glc/GDP-Man_DH_C_sf"/>
</dbReference>
<dbReference type="SUPFAM" id="SSF51735">
    <property type="entry name" value="NAD(P)-binding Rossmann-fold domains"/>
    <property type="match status" value="1"/>
</dbReference>
<comment type="similarity">
    <text evidence="2 7">Belongs to the UDP-glucose/GDP-mannose dehydrogenase family.</text>
</comment>
<dbReference type="Proteomes" id="UP001329915">
    <property type="component" value="Chromosome"/>
</dbReference>
<feature type="binding site" evidence="10">
    <location>
        <position position="157"/>
    </location>
    <ligand>
        <name>NAD(+)</name>
        <dbReference type="ChEBI" id="CHEBI:57540"/>
    </ligand>
</feature>
<dbReference type="SUPFAM" id="SSF48179">
    <property type="entry name" value="6-phosphogluconate dehydrogenase C-terminal domain-like"/>
    <property type="match status" value="1"/>
</dbReference>
<dbReference type="Pfam" id="PF03721">
    <property type="entry name" value="UDPG_MGDP_dh_N"/>
    <property type="match status" value="1"/>
</dbReference>
<dbReference type="SMART" id="SM00984">
    <property type="entry name" value="UDPG_MGDP_dh_C"/>
    <property type="match status" value="1"/>
</dbReference>
<dbReference type="GO" id="GO:0051287">
    <property type="term" value="F:NAD binding"/>
    <property type="evidence" value="ECO:0007669"/>
    <property type="project" value="InterPro"/>
</dbReference>
<feature type="binding site" evidence="10">
    <location>
        <position position="347"/>
    </location>
    <ligand>
        <name>NAD(+)</name>
        <dbReference type="ChEBI" id="CHEBI:57540"/>
    </ligand>
</feature>
<feature type="binding site" evidence="10">
    <location>
        <position position="283"/>
    </location>
    <ligand>
        <name>NAD(+)</name>
        <dbReference type="ChEBI" id="CHEBI:57540"/>
    </ligand>
</feature>
<evidence type="ECO:0000256" key="6">
    <source>
        <dbReference type="ARBA" id="ARBA00047473"/>
    </source>
</evidence>
<dbReference type="InterPro" id="IPR001732">
    <property type="entry name" value="UDP-Glc/GDP-Man_DH_N"/>
</dbReference>
<dbReference type="GO" id="GO:0000271">
    <property type="term" value="P:polysaccharide biosynthetic process"/>
    <property type="evidence" value="ECO:0007669"/>
    <property type="project" value="InterPro"/>
</dbReference>
<evidence type="ECO:0000256" key="5">
    <source>
        <dbReference type="ARBA" id="ARBA00023027"/>
    </source>
</evidence>
<gene>
    <name evidence="12" type="ORF">MFMK1_001274</name>
</gene>
<evidence type="ECO:0000256" key="10">
    <source>
        <dbReference type="PIRSR" id="PIRSR500134-3"/>
    </source>
</evidence>
<name>A0AAU0UML9_9FIRM</name>
<feature type="active site" description="Nucleophile" evidence="8">
    <location>
        <position position="280"/>
    </location>
</feature>
<evidence type="ECO:0000313" key="13">
    <source>
        <dbReference type="Proteomes" id="UP001329915"/>
    </source>
</evidence>
<keyword evidence="5 7" id="KW-0520">NAD</keyword>
<feature type="binding site" evidence="9">
    <location>
        <begin position="154"/>
        <end position="157"/>
    </location>
    <ligand>
        <name>substrate</name>
    </ligand>
</feature>
<evidence type="ECO:0000256" key="1">
    <source>
        <dbReference type="ARBA" id="ARBA00004701"/>
    </source>
</evidence>
<evidence type="ECO:0000256" key="3">
    <source>
        <dbReference type="ARBA" id="ARBA00012954"/>
    </source>
</evidence>
<feature type="binding site" evidence="10">
    <location>
        <position position="30"/>
    </location>
    <ligand>
        <name>NAD(+)</name>
        <dbReference type="ChEBI" id="CHEBI:57540"/>
    </ligand>
</feature>
<dbReference type="NCBIfam" id="TIGR03026">
    <property type="entry name" value="NDP-sugDHase"/>
    <property type="match status" value="1"/>
</dbReference>
<dbReference type="SUPFAM" id="SSF52413">
    <property type="entry name" value="UDP-glucose/GDP-mannose dehydrogenase C-terminal domain"/>
    <property type="match status" value="1"/>
</dbReference>
<evidence type="ECO:0000256" key="2">
    <source>
        <dbReference type="ARBA" id="ARBA00006601"/>
    </source>
</evidence>
<organism evidence="12 13">
    <name type="scientific">Metallumcola ferriviriculae</name>
    <dbReference type="NCBI Taxonomy" id="3039180"/>
    <lineage>
        <taxon>Bacteria</taxon>
        <taxon>Bacillati</taxon>
        <taxon>Bacillota</taxon>
        <taxon>Clostridia</taxon>
        <taxon>Neomoorellales</taxon>
        <taxon>Desulfitibacteraceae</taxon>
        <taxon>Metallumcola</taxon>
    </lineage>
</organism>
<dbReference type="PIRSF" id="PIRSF500134">
    <property type="entry name" value="UDPglc_DH_bac"/>
    <property type="match status" value="1"/>
</dbReference>
<dbReference type="PANTHER" id="PTHR43750">
    <property type="entry name" value="UDP-GLUCOSE 6-DEHYDROGENASE TUAD"/>
    <property type="match status" value="1"/>
</dbReference>
<sequence length="450" mass="49130">MKVTIIGAGYVGLTTAAAMAYTGHEVHCIDKDTELIKELRKGNVHFHEPGIIELLSMELSLSFGDWETFDRGSDLIFIAVGTPPKSNGDADLAYIELAAYEIGRRAANVAHINVVIKSTVPVGTAQKVQSIISQVRLKSGDMDASVTVASNPEFLREGAALFDTFYPGRIVVGSESSGLIDMLDKLYKPILTQTISPPAFLPRPKKTITPAFISTTTASAELIKYASNAFLAMKISFINEFAGLAEFLGADIEDVAMGIGLDRRIGPEYLQAGVGWGGSCFGKDIGTTLATAKKYDYNMHLLEATVMVNNRQREAIIEKLVRQLKEIRGANIGILGVSFKPETDDVRDAPFLAISRMLHKLGANVKAHDPVAVSNCMRKHPQLPVTYCNEPEEAAENADALLILTEWEQYQTLNYAAIGQIMRQKLLIDGRNMLNSEQMRQAGFIYIGVG</sequence>
<proteinExistence type="inferred from homology"/>
<dbReference type="GO" id="GO:0003979">
    <property type="term" value="F:UDP-glucose 6-dehydrogenase activity"/>
    <property type="evidence" value="ECO:0007669"/>
    <property type="project" value="UniProtKB-EC"/>
</dbReference>
<evidence type="ECO:0000256" key="4">
    <source>
        <dbReference type="ARBA" id="ARBA00023002"/>
    </source>
</evidence>
<dbReference type="RefSeq" id="WP_366924309.1">
    <property type="nucleotide sequence ID" value="NZ_CP121694.1"/>
</dbReference>
<dbReference type="InterPro" id="IPR017476">
    <property type="entry name" value="UDP-Glc/GDP-Man"/>
</dbReference>
<feature type="binding site" evidence="9">
    <location>
        <begin position="269"/>
        <end position="273"/>
    </location>
    <ligand>
        <name>substrate</name>
    </ligand>
</feature>
<dbReference type="InterPro" id="IPR028357">
    <property type="entry name" value="UDPglc_DH_bac"/>
</dbReference>
<dbReference type="Gene3D" id="1.20.5.100">
    <property type="entry name" value="Cytochrome c1, transmembrane anchor, C-terminal"/>
    <property type="match status" value="1"/>
</dbReference>
<feature type="binding site" evidence="9">
    <location>
        <position position="340"/>
    </location>
    <ligand>
        <name>substrate</name>
    </ligand>
</feature>
<comment type="pathway">
    <text evidence="1">Nucleotide-sugar biosynthesis; UDP-alpha-D-glucuronate biosynthesis; UDP-alpha-D-glucuronate from UDP-alpha-D-glucose: step 1/1.</text>
</comment>
<accession>A0AAU0UML9</accession>
<feature type="binding site" evidence="10">
    <location>
        <position position="119"/>
    </location>
    <ligand>
        <name>NAD(+)</name>
        <dbReference type="ChEBI" id="CHEBI:57540"/>
    </ligand>
</feature>
<dbReference type="KEGG" id="dbc:MFMK1_001274"/>
<dbReference type="Pfam" id="PF00984">
    <property type="entry name" value="UDPG_MGDP_dh"/>
    <property type="match status" value="1"/>
</dbReference>
<dbReference type="Gene3D" id="3.40.50.720">
    <property type="entry name" value="NAD(P)-binding Rossmann-like Domain"/>
    <property type="match status" value="2"/>
</dbReference>
<evidence type="ECO:0000256" key="7">
    <source>
        <dbReference type="PIRNR" id="PIRNR000124"/>
    </source>
</evidence>
<evidence type="ECO:0000313" key="12">
    <source>
        <dbReference type="EMBL" id="WRO21466.1"/>
    </source>
</evidence>
<dbReference type="InterPro" id="IPR036291">
    <property type="entry name" value="NAD(P)-bd_dom_sf"/>
</dbReference>
<dbReference type="EC" id="1.1.1.22" evidence="3 7"/>
<comment type="catalytic activity">
    <reaction evidence="6 7">
        <text>UDP-alpha-D-glucose + 2 NAD(+) + H2O = UDP-alpha-D-glucuronate + 2 NADH + 3 H(+)</text>
        <dbReference type="Rhea" id="RHEA:23596"/>
        <dbReference type="ChEBI" id="CHEBI:15377"/>
        <dbReference type="ChEBI" id="CHEBI:15378"/>
        <dbReference type="ChEBI" id="CHEBI:57540"/>
        <dbReference type="ChEBI" id="CHEBI:57945"/>
        <dbReference type="ChEBI" id="CHEBI:58052"/>
        <dbReference type="ChEBI" id="CHEBI:58885"/>
        <dbReference type="EC" id="1.1.1.22"/>
    </reaction>
</comment>
<evidence type="ECO:0000259" key="11">
    <source>
        <dbReference type="SMART" id="SM00984"/>
    </source>
</evidence>
<protein>
    <recommendedName>
        <fullName evidence="3 7">UDP-glucose 6-dehydrogenase</fullName>
        <ecNumber evidence="3 7">1.1.1.22</ecNumber>
    </recommendedName>
</protein>
<dbReference type="PANTHER" id="PTHR43750:SF3">
    <property type="entry name" value="UDP-GLUCOSE 6-DEHYDROGENASE TUAD"/>
    <property type="match status" value="1"/>
</dbReference>
<dbReference type="InterPro" id="IPR014027">
    <property type="entry name" value="UDP-Glc/GDP-Man_DH_C"/>
</dbReference>
<dbReference type="PIRSF" id="PIRSF000124">
    <property type="entry name" value="UDPglc_GDPman_dh"/>
    <property type="match status" value="1"/>
</dbReference>
<feature type="binding site" evidence="10">
    <location>
        <position position="82"/>
    </location>
    <ligand>
        <name>NAD(+)</name>
        <dbReference type="ChEBI" id="CHEBI:57540"/>
    </ligand>
</feature>
<feature type="domain" description="UDP-glucose/GDP-mannose dehydrogenase C-terminal" evidence="11">
    <location>
        <begin position="333"/>
        <end position="436"/>
    </location>
</feature>
<evidence type="ECO:0000256" key="8">
    <source>
        <dbReference type="PIRSR" id="PIRSR500134-1"/>
    </source>
</evidence>
<reference evidence="12 13" key="1">
    <citation type="submission" date="2023-04" db="EMBL/GenBank/DDBJ databases">
        <authorList>
            <person name="Hsu D."/>
        </authorList>
    </citation>
    <scope>NUCLEOTIDE SEQUENCE [LARGE SCALE GENOMIC DNA]</scope>
    <source>
        <strain evidence="12 13">MK1</strain>
    </source>
</reference>
<dbReference type="EMBL" id="CP121694">
    <property type="protein sequence ID" value="WRO21466.1"/>
    <property type="molecule type" value="Genomic_DNA"/>
</dbReference>
<dbReference type="AlphaFoldDB" id="A0AAU0UML9"/>
<keyword evidence="13" id="KW-1185">Reference proteome</keyword>
<feature type="binding site" evidence="9">
    <location>
        <position position="224"/>
    </location>
    <ligand>
        <name>substrate</name>
    </ligand>
</feature>
<dbReference type="InterPro" id="IPR014026">
    <property type="entry name" value="UDP-Glc/GDP-Man_DH_dimer"/>
</dbReference>
<dbReference type="Pfam" id="PF03720">
    <property type="entry name" value="UDPG_MGDP_dh_C"/>
    <property type="match status" value="1"/>
</dbReference>
<evidence type="ECO:0000256" key="9">
    <source>
        <dbReference type="PIRSR" id="PIRSR500134-2"/>
    </source>
</evidence>
<dbReference type="InterPro" id="IPR008927">
    <property type="entry name" value="6-PGluconate_DH-like_C_sf"/>
</dbReference>
<keyword evidence="4 7" id="KW-0560">Oxidoreductase</keyword>
<feature type="binding site" evidence="9">
    <location>
        <position position="277"/>
    </location>
    <ligand>
        <name>substrate</name>
    </ligand>
</feature>